<reference evidence="2 3" key="1">
    <citation type="submission" date="2020-03" db="EMBL/GenBank/DDBJ databases">
        <title>Soil Listeria distribution.</title>
        <authorList>
            <person name="Liao J."/>
            <person name="Wiedmann M."/>
        </authorList>
    </citation>
    <scope>NUCLEOTIDE SEQUENCE [LARGE SCALE GENOMIC DNA]</scope>
    <source>
        <strain evidence="2 3">FSL L7-1547</strain>
    </source>
</reference>
<dbReference type="NCBIfam" id="NF033516">
    <property type="entry name" value="transpos_IS3"/>
    <property type="match status" value="1"/>
</dbReference>
<organism evidence="2 3">
    <name type="scientific">Listeria booriae</name>
    <dbReference type="NCBI Taxonomy" id="1552123"/>
    <lineage>
        <taxon>Bacteria</taxon>
        <taxon>Bacillati</taxon>
        <taxon>Bacillota</taxon>
        <taxon>Bacilli</taxon>
        <taxon>Bacillales</taxon>
        <taxon>Listeriaceae</taxon>
        <taxon>Listeria</taxon>
    </lineage>
</organism>
<dbReference type="InterPro" id="IPR001584">
    <property type="entry name" value="Integrase_cat-core"/>
</dbReference>
<dbReference type="InterPro" id="IPR048020">
    <property type="entry name" value="Transpos_IS3"/>
</dbReference>
<comment type="caution">
    <text evidence="2">The sequence shown here is derived from an EMBL/GenBank/DDBJ whole genome shotgun (WGS) entry which is preliminary data.</text>
</comment>
<dbReference type="PANTHER" id="PTHR46889">
    <property type="entry name" value="TRANSPOSASE INSF FOR INSERTION SEQUENCE IS3B-RELATED"/>
    <property type="match status" value="1"/>
</dbReference>
<dbReference type="GO" id="GO:0015074">
    <property type="term" value="P:DNA integration"/>
    <property type="evidence" value="ECO:0007669"/>
    <property type="project" value="InterPro"/>
</dbReference>
<protein>
    <submittedName>
        <fullName evidence="2">IS3 family transposase</fullName>
    </submittedName>
</protein>
<dbReference type="InterPro" id="IPR012337">
    <property type="entry name" value="RNaseH-like_sf"/>
</dbReference>
<dbReference type="Pfam" id="PF13333">
    <property type="entry name" value="rve_2"/>
    <property type="match status" value="1"/>
</dbReference>
<dbReference type="InterPro" id="IPR050900">
    <property type="entry name" value="Transposase_IS3/IS150/IS904"/>
</dbReference>
<name>A0A7X1CAW8_9LIST</name>
<dbReference type="Pfam" id="PF00665">
    <property type="entry name" value="rve"/>
    <property type="match status" value="1"/>
</dbReference>
<gene>
    <name evidence="2" type="ORF">HCI99_03250</name>
</gene>
<dbReference type="PROSITE" id="PS50994">
    <property type="entry name" value="INTEGRASE"/>
    <property type="match status" value="1"/>
</dbReference>
<dbReference type="InterPro" id="IPR036397">
    <property type="entry name" value="RNaseH_sf"/>
</dbReference>
<sequence>MSVKRSFVYLCVILDLFSRKVIAWKVKQRMTASLVTETIALASQNRTYDEPVIFHSDQGSQYTSQAVRQALDKHRLVPSFSKKAYPWDNAVNEAFFKYMKKEELNRRIFQTLGDVELACFEYMEGFYNSKRPHGFNDMLTPDEKENYFFHASSLF</sequence>
<dbReference type="SUPFAM" id="SSF53098">
    <property type="entry name" value="Ribonuclease H-like"/>
    <property type="match status" value="1"/>
</dbReference>
<dbReference type="GO" id="GO:0003676">
    <property type="term" value="F:nucleic acid binding"/>
    <property type="evidence" value="ECO:0007669"/>
    <property type="project" value="InterPro"/>
</dbReference>
<evidence type="ECO:0000313" key="2">
    <source>
        <dbReference type="EMBL" id="MBC1490833.1"/>
    </source>
</evidence>
<dbReference type="Gene3D" id="3.30.420.10">
    <property type="entry name" value="Ribonuclease H-like superfamily/Ribonuclease H"/>
    <property type="match status" value="1"/>
</dbReference>
<dbReference type="PANTHER" id="PTHR46889:SF4">
    <property type="entry name" value="TRANSPOSASE INSO FOR INSERTION SEQUENCE ELEMENT IS911B-RELATED"/>
    <property type="match status" value="1"/>
</dbReference>
<evidence type="ECO:0000259" key="1">
    <source>
        <dbReference type="PROSITE" id="PS50994"/>
    </source>
</evidence>
<accession>A0A7X1CAW8</accession>
<dbReference type="Proteomes" id="UP000533953">
    <property type="component" value="Unassembled WGS sequence"/>
</dbReference>
<dbReference type="AlphaFoldDB" id="A0A7X1CAW8"/>
<feature type="domain" description="Integrase catalytic" evidence="1">
    <location>
        <begin position="1"/>
        <end position="149"/>
    </location>
</feature>
<dbReference type="EMBL" id="JAASTX010000003">
    <property type="protein sequence ID" value="MBC1490833.1"/>
    <property type="molecule type" value="Genomic_DNA"/>
</dbReference>
<dbReference type="RefSeq" id="WP_185416773.1">
    <property type="nucleotide sequence ID" value="NZ_JAASTX010000003.1"/>
</dbReference>
<evidence type="ECO:0000313" key="3">
    <source>
        <dbReference type="Proteomes" id="UP000533953"/>
    </source>
</evidence>
<proteinExistence type="predicted"/>